<dbReference type="Pfam" id="PF03853">
    <property type="entry name" value="YjeF_N"/>
    <property type="match status" value="1"/>
</dbReference>
<dbReference type="AlphaFoldDB" id="A0A7V5HM48"/>
<dbReference type="InterPro" id="IPR017953">
    <property type="entry name" value="Carbohydrate_kinase_pred_CS"/>
</dbReference>
<comment type="function">
    <text evidence="17">Catalyzes the dehydration of the S-form of NAD(P)HX at the expense of ADP, which is converted to AMP. Together with NAD(P)HX epimerase, which catalyzes the epimerization of the S- and R-forms, the enzyme allows the repair of both epimers of NAD(P)HX, a damaged form of NAD(P)H that is a result of enzymatic or heat-dependent hydration.</text>
</comment>
<gene>
    <name evidence="17" type="primary">nnrD</name>
    <name evidence="18" type="synonym">nnrE</name>
    <name evidence="22" type="ORF">ENL43_00025</name>
</gene>
<dbReference type="EC" id="4.2.1.136" evidence="19"/>
<dbReference type="InterPro" id="IPR036652">
    <property type="entry name" value="YjeF_N_dom_sf"/>
</dbReference>
<comment type="caution">
    <text evidence="18">Lacks conserved residue(s) required for the propagation of feature annotation.</text>
</comment>
<feature type="binding site" evidence="17">
    <location>
        <position position="439"/>
    </location>
    <ligand>
        <name>(6S)-NADPHX</name>
        <dbReference type="ChEBI" id="CHEBI:64076"/>
    </ligand>
</feature>
<evidence type="ECO:0000256" key="4">
    <source>
        <dbReference type="ARBA" id="ARBA00009524"/>
    </source>
</evidence>
<dbReference type="PROSITE" id="PS51385">
    <property type="entry name" value="YJEF_N"/>
    <property type="match status" value="1"/>
</dbReference>
<comment type="function">
    <text evidence="18">Catalyzes the epimerization of the S- and R-forms of NAD(P)HX, a damaged form of NAD(P)H that is a result of enzymatic or heat-dependent hydration. This is a prerequisite for the S-specific NAD(P)H-hydrate dehydratase to allow the repair of both epimers of NAD(P)HX.</text>
</comment>
<dbReference type="PROSITE" id="PS01050">
    <property type="entry name" value="YJEF_C_2"/>
    <property type="match status" value="1"/>
</dbReference>
<feature type="binding site" evidence="18">
    <location>
        <begin position="131"/>
        <end position="137"/>
    </location>
    <ligand>
        <name>(6S)-NADPHX</name>
        <dbReference type="ChEBI" id="CHEBI:64076"/>
    </ligand>
</feature>
<dbReference type="EMBL" id="DRTX01000002">
    <property type="protein sequence ID" value="HHF52737.1"/>
    <property type="molecule type" value="Genomic_DNA"/>
</dbReference>
<comment type="caution">
    <text evidence="22">The sequence shown here is derived from an EMBL/GenBank/DDBJ whole genome shotgun (WGS) entry which is preliminary data.</text>
</comment>
<dbReference type="Proteomes" id="UP000886050">
    <property type="component" value="Unassembled WGS sequence"/>
</dbReference>
<dbReference type="HAMAP" id="MF_01966">
    <property type="entry name" value="NADHX_epimerase"/>
    <property type="match status" value="1"/>
</dbReference>
<dbReference type="GO" id="GO:0110051">
    <property type="term" value="P:metabolite repair"/>
    <property type="evidence" value="ECO:0007669"/>
    <property type="project" value="TreeGrafter"/>
</dbReference>
<comment type="similarity">
    <text evidence="4 19">In the C-terminal section; belongs to the NnrD/CARKD family.</text>
</comment>
<comment type="similarity">
    <text evidence="18">Belongs to the NnrE/AIBP family.</text>
</comment>
<evidence type="ECO:0000256" key="15">
    <source>
        <dbReference type="ARBA" id="ARBA00048238"/>
    </source>
</evidence>
<comment type="catalytic activity">
    <reaction evidence="16 17 19">
        <text>(6S)-NADPHX + ADP = AMP + phosphate + NADPH + H(+)</text>
        <dbReference type="Rhea" id="RHEA:32235"/>
        <dbReference type="ChEBI" id="CHEBI:15378"/>
        <dbReference type="ChEBI" id="CHEBI:43474"/>
        <dbReference type="ChEBI" id="CHEBI:57783"/>
        <dbReference type="ChEBI" id="CHEBI:64076"/>
        <dbReference type="ChEBI" id="CHEBI:456215"/>
        <dbReference type="ChEBI" id="CHEBI:456216"/>
        <dbReference type="EC" id="4.2.1.136"/>
    </reaction>
</comment>
<dbReference type="GO" id="GO:0052855">
    <property type="term" value="F:ADP-dependent NAD(P)H-hydrate dehydratase activity"/>
    <property type="evidence" value="ECO:0007669"/>
    <property type="project" value="UniProtKB-UniRule"/>
</dbReference>
<evidence type="ECO:0000256" key="5">
    <source>
        <dbReference type="ARBA" id="ARBA00022723"/>
    </source>
</evidence>
<dbReference type="Gene3D" id="3.40.50.10260">
    <property type="entry name" value="YjeF N-terminal domain"/>
    <property type="match status" value="1"/>
</dbReference>
<feature type="domain" description="YjeF N-terminal" evidence="21">
    <location>
        <begin position="11"/>
        <end position="217"/>
    </location>
</feature>
<comment type="catalytic activity">
    <reaction evidence="2 18 19">
        <text>(6R)-NADPHX = (6S)-NADPHX</text>
        <dbReference type="Rhea" id="RHEA:32227"/>
        <dbReference type="ChEBI" id="CHEBI:64076"/>
        <dbReference type="ChEBI" id="CHEBI:64077"/>
        <dbReference type="EC" id="5.1.99.6"/>
    </reaction>
</comment>
<comment type="subunit">
    <text evidence="17">Homotetramer.</text>
</comment>
<dbReference type="InterPro" id="IPR029056">
    <property type="entry name" value="Ribokinase-like"/>
</dbReference>
<dbReference type="HAMAP" id="MF_01965">
    <property type="entry name" value="NADHX_dehydratase"/>
    <property type="match status" value="1"/>
</dbReference>
<evidence type="ECO:0000256" key="16">
    <source>
        <dbReference type="ARBA" id="ARBA00049209"/>
    </source>
</evidence>
<feature type="binding site" evidence="17">
    <location>
        <begin position="409"/>
        <end position="413"/>
    </location>
    <ligand>
        <name>AMP</name>
        <dbReference type="ChEBI" id="CHEBI:456215"/>
    </ligand>
</feature>
<evidence type="ECO:0000256" key="12">
    <source>
        <dbReference type="ARBA" id="ARBA00023239"/>
    </source>
</evidence>
<organism evidence="22">
    <name type="scientific">candidate division WOR-3 bacterium</name>
    <dbReference type="NCBI Taxonomy" id="2052148"/>
    <lineage>
        <taxon>Bacteria</taxon>
        <taxon>Bacteria division WOR-3</taxon>
    </lineage>
</organism>
<dbReference type="Pfam" id="PF01256">
    <property type="entry name" value="Carb_kinase"/>
    <property type="match status" value="1"/>
</dbReference>
<evidence type="ECO:0000256" key="9">
    <source>
        <dbReference type="ARBA" id="ARBA00022958"/>
    </source>
</evidence>
<dbReference type="SUPFAM" id="SSF53613">
    <property type="entry name" value="Ribokinase-like"/>
    <property type="match status" value="1"/>
</dbReference>
<evidence type="ECO:0000256" key="18">
    <source>
        <dbReference type="HAMAP-Rule" id="MF_01966"/>
    </source>
</evidence>
<comment type="similarity">
    <text evidence="17">Belongs to the NnrD/CARKD family.</text>
</comment>
<protein>
    <recommendedName>
        <fullName evidence="19">Bifunctional NAD(P)H-hydrate repair enzyme</fullName>
    </recommendedName>
    <alternativeName>
        <fullName evidence="19">Nicotinamide nucleotide repair protein</fullName>
    </alternativeName>
    <domain>
        <recommendedName>
            <fullName evidence="19">ADP-dependent (S)-NAD(P)H-hydrate dehydratase</fullName>
            <ecNumber evidence="19">4.2.1.136</ecNumber>
        </recommendedName>
        <alternativeName>
            <fullName evidence="19">ADP-dependent NAD(P)HX dehydratase</fullName>
        </alternativeName>
    </domain>
    <domain>
        <recommendedName>
            <fullName evidence="19">NAD(P)H-hydrate epimerase</fullName>
            <ecNumber evidence="19">5.1.99.6</ecNumber>
        </recommendedName>
    </domain>
</protein>
<dbReference type="GO" id="GO:0005524">
    <property type="term" value="F:ATP binding"/>
    <property type="evidence" value="ECO:0007669"/>
    <property type="project" value="UniProtKB-UniRule"/>
</dbReference>
<evidence type="ECO:0000313" key="22">
    <source>
        <dbReference type="EMBL" id="HHF52737.1"/>
    </source>
</evidence>
<dbReference type="SUPFAM" id="SSF64153">
    <property type="entry name" value="YjeF N-terminal domain-like"/>
    <property type="match status" value="1"/>
</dbReference>
<keyword evidence="7 17" id="KW-0067">ATP-binding</keyword>
<evidence type="ECO:0000256" key="1">
    <source>
        <dbReference type="ARBA" id="ARBA00000013"/>
    </source>
</evidence>
<dbReference type="PANTHER" id="PTHR12592:SF0">
    <property type="entry name" value="ATP-DEPENDENT (S)-NAD(P)H-HYDRATE DEHYDRATASE"/>
    <property type="match status" value="1"/>
</dbReference>
<comment type="cofactor">
    <cofactor evidence="18 19">
        <name>K(+)</name>
        <dbReference type="ChEBI" id="CHEBI:29103"/>
    </cofactor>
    <text evidence="18 19">Binds 1 potassium ion per subunit.</text>
</comment>
<comment type="similarity">
    <text evidence="3 19">In the N-terminal section; belongs to the NnrE/AIBP family.</text>
</comment>
<dbReference type="NCBIfam" id="TIGR00196">
    <property type="entry name" value="yjeF_cterm"/>
    <property type="match status" value="1"/>
</dbReference>
<evidence type="ECO:0000256" key="19">
    <source>
        <dbReference type="PIRNR" id="PIRNR017184"/>
    </source>
</evidence>
<evidence type="ECO:0000256" key="11">
    <source>
        <dbReference type="ARBA" id="ARBA00023235"/>
    </source>
</evidence>
<evidence type="ECO:0000256" key="13">
    <source>
        <dbReference type="ARBA" id="ARBA00023268"/>
    </source>
</evidence>
<dbReference type="GO" id="GO:0052856">
    <property type="term" value="F:NAD(P)HX epimerase activity"/>
    <property type="evidence" value="ECO:0007669"/>
    <property type="project" value="UniProtKB-UniRule"/>
</dbReference>
<feature type="binding site" evidence="17">
    <location>
        <position position="372"/>
    </location>
    <ligand>
        <name>(6S)-NADPHX</name>
        <dbReference type="ChEBI" id="CHEBI:64076"/>
    </ligand>
</feature>
<dbReference type="GO" id="GO:0046872">
    <property type="term" value="F:metal ion binding"/>
    <property type="evidence" value="ECO:0007669"/>
    <property type="project" value="UniProtKB-UniRule"/>
</dbReference>
<keyword evidence="9 18" id="KW-0630">Potassium</keyword>
<dbReference type="PANTHER" id="PTHR12592">
    <property type="entry name" value="ATP-DEPENDENT (S)-NAD(P)H-HYDRATE DEHYDRATASE FAMILY MEMBER"/>
    <property type="match status" value="1"/>
</dbReference>
<keyword evidence="12 17" id="KW-0456">Lyase</keyword>
<comment type="function">
    <text evidence="14 19">Bifunctional enzyme that catalyzes the epimerization of the S- and R-forms of NAD(P)HX and the dehydration of the S-form of NAD(P)HX at the expense of ADP, which is converted to AMP. This allows the repair of both epimers of NAD(P)HX, a damaged form of NAD(P)H that is a result of enzymatic or heat-dependent hydration.</text>
</comment>
<evidence type="ECO:0000259" key="20">
    <source>
        <dbReference type="PROSITE" id="PS51383"/>
    </source>
</evidence>
<name>A0A7V5HM48_UNCW3</name>
<evidence type="ECO:0000256" key="7">
    <source>
        <dbReference type="ARBA" id="ARBA00022840"/>
    </source>
</evidence>
<feature type="domain" description="YjeF C-terminal" evidence="20">
    <location>
        <begin position="225"/>
        <end position="498"/>
    </location>
</feature>
<evidence type="ECO:0000256" key="14">
    <source>
        <dbReference type="ARBA" id="ARBA00025153"/>
    </source>
</evidence>
<dbReference type="CDD" id="cd01171">
    <property type="entry name" value="YXKO-related"/>
    <property type="match status" value="1"/>
</dbReference>
<keyword evidence="11 18" id="KW-0413">Isomerase</keyword>
<feature type="binding site" evidence="18">
    <location>
        <position position="163"/>
    </location>
    <ligand>
        <name>K(+)</name>
        <dbReference type="ChEBI" id="CHEBI:29103"/>
    </ligand>
</feature>
<feature type="binding site" evidence="18">
    <location>
        <position position="63"/>
    </location>
    <ligand>
        <name>K(+)</name>
        <dbReference type="ChEBI" id="CHEBI:29103"/>
    </ligand>
</feature>
<dbReference type="EC" id="5.1.99.6" evidence="19"/>
<evidence type="ECO:0000256" key="3">
    <source>
        <dbReference type="ARBA" id="ARBA00006001"/>
    </source>
</evidence>
<dbReference type="GO" id="GO:0046496">
    <property type="term" value="P:nicotinamide nucleotide metabolic process"/>
    <property type="evidence" value="ECO:0007669"/>
    <property type="project" value="UniProtKB-UniRule"/>
</dbReference>
<feature type="binding site" evidence="18">
    <location>
        <position position="160"/>
    </location>
    <ligand>
        <name>(6S)-NADPHX</name>
        <dbReference type="ChEBI" id="CHEBI:64076"/>
    </ligand>
</feature>
<keyword evidence="8 17" id="KW-0521">NADP</keyword>
<evidence type="ECO:0000256" key="2">
    <source>
        <dbReference type="ARBA" id="ARBA00000909"/>
    </source>
</evidence>
<keyword evidence="13" id="KW-0511">Multifunctional enzyme</keyword>
<evidence type="ECO:0000256" key="6">
    <source>
        <dbReference type="ARBA" id="ARBA00022741"/>
    </source>
</evidence>
<evidence type="ECO:0000256" key="10">
    <source>
        <dbReference type="ARBA" id="ARBA00023027"/>
    </source>
</evidence>
<keyword evidence="10 17" id="KW-0520">NAD</keyword>
<dbReference type="Gene3D" id="3.40.1190.20">
    <property type="match status" value="1"/>
</dbReference>
<feature type="binding site" evidence="17">
    <location>
        <position position="438"/>
    </location>
    <ligand>
        <name>AMP</name>
        <dbReference type="ChEBI" id="CHEBI:456215"/>
    </ligand>
</feature>
<dbReference type="InterPro" id="IPR030677">
    <property type="entry name" value="Nnr"/>
</dbReference>
<comment type="catalytic activity">
    <reaction evidence="1 18 19">
        <text>(6R)-NADHX = (6S)-NADHX</text>
        <dbReference type="Rhea" id="RHEA:32215"/>
        <dbReference type="ChEBI" id="CHEBI:64074"/>
        <dbReference type="ChEBI" id="CHEBI:64075"/>
        <dbReference type="EC" id="5.1.99.6"/>
    </reaction>
</comment>
<evidence type="ECO:0000259" key="21">
    <source>
        <dbReference type="PROSITE" id="PS51385"/>
    </source>
</evidence>
<dbReference type="PROSITE" id="PS51383">
    <property type="entry name" value="YJEF_C_3"/>
    <property type="match status" value="1"/>
</dbReference>
<dbReference type="InterPro" id="IPR000631">
    <property type="entry name" value="CARKD"/>
</dbReference>
<feature type="binding site" evidence="18">
    <location>
        <begin position="62"/>
        <end position="66"/>
    </location>
    <ligand>
        <name>(6S)-NADPHX</name>
        <dbReference type="ChEBI" id="CHEBI:64076"/>
    </ligand>
</feature>
<keyword evidence="6 17" id="KW-0547">Nucleotide-binding</keyword>
<dbReference type="PIRSF" id="PIRSF017184">
    <property type="entry name" value="Nnr"/>
    <property type="match status" value="1"/>
</dbReference>
<comment type="catalytic activity">
    <reaction evidence="15 17 19">
        <text>(6S)-NADHX + ADP = AMP + phosphate + NADH + H(+)</text>
        <dbReference type="Rhea" id="RHEA:32223"/>
        <dbReference type="ChEBI" id="CHEBI:15378"/>
        <dbReference type="ChEBI" id="CHEBI:43474"/>
        <dbReference type="ChEBI" id="CHEBI:57945"/>
        <dbReference type="ChEBI" id="CHEBI:64074"/>
        <dbReference type="ChEBI" id="CHEBI:456215"/>
        <dbReference type="ChEBI" id="CHEBI:456216"/>
        <dbReference type="EC" id="4.2.1.136"/>
    </reaction>
</comment>
<feature type="binding site" evidence="17">
    <location>
        <position position="323"/>
    </location>
    <ligand>
        <name>(6S)-NADPHX</name>
        <dbReference type="ChEBI" id="CHEBI:64076"/>
    </ligand>
</feature>
<proteinExistence type="inferred from homology"/>
<dbReference type="NCBIfam" id="TIGR00197">
    <property type="entry name" value="yjeF_nterm"/>
    <property type="match status" value="1"/>
</dbReference>
<keyword evidence="5 18" id="KW-0479">Metal-binding</keyword>
<comment type="cofactor">
    <cofactor evidence="17">
        <name>Mg(2+)</name>
        <dbReference type="ChEBI" id="CHEBI:18420"/>
    </cofactor>
</comment>
<accession>A0A7V5HM48</accession>
<sequence length="501" mass="54027">MAIKVVTPEEMSSIDRKTIEDFGIPSFTLMESAGRSVYSFIRSLFEDELQFLNVAIVVGKGNNGGDGLVVARYLLDKVSNVDVFLLNEAKAFKGDARKNFELLKKMGINLIEVDILPSLEEYDLIVDAIFGTGFRGQPDDRLLKCFEKINLSGTPVISVDIPSGVNGETGEVIKGAVVADYTITMGTVKRGHLLYPGKAFTGELYIADIGIPERFYEGINILVPEVDDIKALLPVRLGNEHKGDMGRVLVVAGSTGFTGAASLASQAAIISGAGLVYLAIPEYLNSIMEVKLTEVITLPYTTLNNFEKILNLYDFDVVAFGPGLGRTSETVDKLRLILERFNGPLVIDADGIWALSNLKDTKFEMPVILTPHPGEASFLLEKSPGDIDKNRIEDAAMISNSYNATVVLKGAPTIIKIKNGDTYINPTGNPGMASGGVGDVLTGMLAGFIAQGISPEDSALISPYIHGFVADLLLEEESEESIAATKILENIGKGLKILREE</sequence>
<feature type="binding site" evidence="18">
    <location>
        <position position="127"/>
    </location>
    <ligand>
        <name>K(+)</name>
        <dbReference type="ChEBI" id="CHEBI:29103"/>
    </ligand>
</feature>
<reference evidence="22" key="1">
    <citation type="journal article" date="2020" name="mSystems">
        <title>Genome- and Community-Level Interaction Insights into Carbon Utilization and Element Cycling Functions of Hydrothermarchaeota in Hydrothermal Sediment.</title>
        <authorList>
            <person name="Zhou Z."/>
            <person name="Liu Y."/>
            <person name="Xu W."/>
            <person name="Pan J."/>
            <person name="Luo Z.H."/>
            <person name="Li M."/>
        </authorList>
    </citation>
    <scope>NUCLEOTIDE SEQUENCE [LARGE SCALE GENOMIC DNA]</scope>
    <source>
        <strain evidence="22">HyVt-96</strain>
    </source>
</reference>
<evidence type="ECO:0000256" key="17">
    <source>
        <dbReference type="HAMAP-Rule" id="MF_01965"/>
    </source>
</evidence>
<evidence type="ECO:0000256" key="8">
    <source>
        <dbReference type="ARBA" id="ARBA00022857"/>
    </source>
</evidence>
<feature type="binding site" evidence="17">
    <location>
        <position position="260"/>
    </location>
    <ligand>
        <name>(6S)-NADPHX</name>
        <dbReference type="ChEBI" id="CHEBI:64076"/>
    </ligand>
</feature>
<dbReference type="InterPro" id="IPR004443">
    <property type="entry name" value="YjeF_N_dom"/>
</dbReference>